<comment type="caution">
    <text evidence="1">The sequence shown here is derived from an EMBL/GenBank/DDBJ whole genome shotgun (WGS) entry which is preliminary data.</text>
</comment>
<evidence type="ECO:0000313" key="2">
    <source>
        <dbReference type="Proteomes" id="UP000724874"/>
    </source>
</evidence>
<reference evidence="1" key="1">
    <citation type="submission" date="2020-11" db="EMBL/GenBank/DDBJ databases">
        <authorList>
            <consortium name="DOE Joint Genome Institute"/>
            <person name="Ahrendt S."/>
            <person name="Riley R."/>
            <person name="Andreopoulos W."/>
            <person name="LaButti K."/>
            <person name="Pangilinan J."/>
            <person name="Ruiz-duenas F.J."/>
            <person name="Barrasa J.M."/>
            <person name="Sanchez-Garcia M."/>
            <person name="Camarero S."/>
            <person name="Miyauchi S."/>
            <person name="Serrano A."/>
            <person name="Linde D."/>
            <person name="Babiker R."/>
            <person name="Drula E."/>
            <person name="Ayuso-Fernandez I."/>
            <person name="Pacheco R."/>
            <person name="Padilla G."/>
            <person name="Ferreira P."/>
            <person name="Barriuso J."/>
            <person name="Kellner H."/>
            <person name="Castanera R."/>
            <person name="Alfaro M."/>
            <person name="Ramirez L."/>
            <person name="Pisabarro A.G."/>
            <person name="Kuo A."/>
            <person name="Tritt A."/>
            <person name="Lipzen A."/>
            <person name="He G."/>
            <person name="Yan M."/>
            <person name="Ng V."/>
            <person name="Cullen D."/>
            <person name="Martin F."/>
            <person name="Rosso M.-N."/>
            <person name="Henrissat B."/>
            <person name="Hibbett D."/>
            <person name="Martinez A.T."/>
            <person name="Grigoriev I.V."/>
        </authorList>
    </citation>
    <scope>NUCLEOTIDE SEQUENCE</scope>
    <source>
        <strain evidence="1">AH 44721</strain>
    </source>
</reference>
<dbReference type="AlphaFoldDB" id="A0A9P5TF78"/>
<evidence type="ECO:0000313" key="1">
    <source>
        <dbReference type="EMBL" id="KAF8868112.1"/>
    </source>
</evidence>
<protein>
    <submittedName>
        <fullName evidence="1">Uncharacterized protein</fullName>
    </submittedName>
</protein>
<proteinExistence type="predicted"/>
<sequence length="134" mass="14934">MGQPALSELYHKTSDKTGNPYIFINATVHSDLSWLATIIPQSISIHFVDQGLWSDADADVTIYTDAALNDRIAYTFENKGYAYQHTPQQNSPKVNIFFLELITIILDSVGVFNCLAADESMHNAVLLRVANIML</sequence>
<dbReference type="OrthoDB" id="3249498at2759"/>
<dbReference type="Proteomes" id="UP000724874">
    <property type="component" value="Unassembled WGS sequence"/>
</dbReference>
<organism evidence="1 2">
    <name type="scientific">Gymnopilus junonius</name>
    <name type="common">Spectacular rustgill mushroom</name>
    <name type="synonym">Gymnopilus spectabilis subsp. junonius</name>
    <dbReference type="NCBI Taxonomy" id="109634"/>
    <lineage>
        <taxon>Eukaryota</taxon>
        <taxon>Fungi</taxon>
        <taxon>Dikarya</taxon>
        <taxon>Basidiomycota</taxon>
        <taxon>Agaricomycotina</taxon>
        <taxon>Agaricomycetes</taxon>
        <taxon>Agaricomycetidae</taxon>
        <taxon>Agaricales</taxon>
        <taxon>Agaricineae</taxon>
        <taxon>Hymenogastraceae</taxon>
        <taxon>Gymnopilus</taxon>
    </lineage>
</organism>
<accession>A0A9P5TF78</accession>
<gene>
    <name evidence="1" type="ORF">CPB84DRAFT_1858486</name>
</gene>
<name>A0A9P5TF78_GYMJU</name>
<keyword evidence="2" id="KW-1185">Reference proteome</keyword>
<dbReference type="EMBL" id="JADNYJ010000791">
    <property type="protein sequence ID" value="KAF8868112.1"/>
    <property type="molecule type" value="Genomic_DNA"/>
</dbReference>